<sequence>MRVLNLVPNAQSRFFKQQVDVLADRGVSETTLTVPGRREYDDGDTTARTPLDYARFVPSVLKHSFGDYDLVHANYGLTAPHAVVQPNLPVVLSLWGTDLMGEYGWVSKLCARFADAVVVMSPAMAAELDGDCRVIPHGVNLDRFRPEPQAAARAALDWDADARHVLFPYPRERTVKDYPRADQVVDRVRDRIDDVALHTPTGVPHEEMPTYMNAADALLVTSRREGSPNAVKEALACNLPVVSTDVGDVATRLDGVTHSRVCETDGELVDALATVLRAGERSNGREAAREVSVERTSQRLHDCYRDVLAGR</sequence>
<dbReference type="Pfam" id="PF13692">
    <property type="entry name" value="Glyco_trans_1_4"/>
    <property type="match status" value="1"/>
</dbReference>
<protein>
    <submittedName>
        <fullName evidence="2">Glycosyltransferase family 4 protein</fullName>
        <ecNumber evidence="2">2.4.-.-</ecNumber>
    </submittedName>
</protein>
<dbReference type="CDD" id="cd03801">
    <property type="entry name" value="GT4_PimA-like"/>
    <property type="match status" value="1"/>
</dbReference>
<accession>A0ABD5NBH6</accession>
<reference evidence="2 3" key="1">
    <citation type="journal article" date="2019" name="Int. J. Syst. Evol. Microbiol.">
        <title>The Global Catalogue of Microorganisms (GCM) 10K type strain sequencing project: providing services to taxonomists for standard genome sequencing and annotation.</title>
        <authorList>
            <consortium name="The Broad Institute Genomics Platform"/>
            <consortium name="The Broad Institute Genome Sequencing Center for Infectious Disease"/>
            <person name="Wu L."/>
            <person name="Ma J."/>
        </authorList>
    </citation>
    <scope>NUCLEOTIDE SEQUENCE [LARGE SCALE GENOMIC DNA]</scope>
    <source>
        <strain evidence="2 3">CGMCC 1.12562</strain>
    </source>
</reference>
<name>A0ABD5NBH6_9EURY</name>
<keyword evidence="3" id="KW-1185">Reference proteome</keyword>
<dbReference type="Pfam" id="PF13439">
    <property type="entry name" value="Glyco_transf_4"/>
    <property type="match status" value="1"/>
</dbReference>
<dbReference type="EMBL" id="JBHRWN010000002">
    <property type="protein sequence ID" value="MFC3476446.1"/>
    <property type="molecule type" value="Genomic_DNA"/>
</dbReference>
<dbReference type="Proteomes" id="UP001595660">
    <property type="component" value="Unassembled WGS sequence"/>
</dbReference>
<feature type="domain" description="Glycosyltransferase subfamily 4-like N-terminal" evidence="1">
    <location>
        <begin position="42"/>
        <end position="143"/>
    </location>
</feature>
<dbReference type="SUPFAM" id="SSF53756">
    <property type="entry name" value="UDP-Glycosyltransferase/glycogen phosphorylase"/>
    <property type="match status" value="1"/>
</dbReference>
<dbReference type="GeneID" id="69117646"/>
<evidence type="ECO:0000259" key="1">
    <source>
        <dbReference type="Pfam" id="PF13439"/>
    </source>
</evidence>
<dbReference type="RefSeq" id="WP_390226319.1">
    <property type="nucleotide sequence ID" value="NZ_CP089466.1"/>
</dbReference>
<dbReference type="AlphaFoldDB" id="A0ABD5NBH6"/>
<comment type="caution">
    <text evidence="2">The sequence shown here is derived from an EMBL/GenBank/DDBJ whole genome shotgun (WGS) entry which is preliminary data.</text>
</comment>
<dbReference type="PANTHER" id="PTHR12526">
    <property type="entry name" value="GLYCOSYLTRANSFERASE"/>
    <property type="match status" value="1"/>
</dbReference>
<organism evidence="2 3">
    <name type="scientific">Halobacterium litoreum</name>
    <dbReference type="NCBI Taxonomy" id="2039234"/>
    <lineage>
        <taxon>Archaea</taxon>
        <taxon>Methanobacteriati</taxon>
        <taxon>Methanobacteriota</taxon>
        <taxon>Stenosarchaea group</taxon>
        <taxon>Halobacteria</taxon>
        <taxon>Halobacteriales</taxon>
        <taxon>Halobacteriaceae</taxon>
        <taxon>Halobacterium</taxon>
    </lineage>
</organism>
<dbReference type="GO" id="GO:0016757">
    <property type="term" value="F:glycosyltransferase activity"/>
    <property type="evidence" value="ECO:0007669"/>
    <property type="project" value="UniProtKB-KW"/>
</dbReference>
<dbReference type="PANTHER" id="PTHR12526:SF637">
    <property type="entry name" value="GLYCOSYLTRANSFERASE EPSF-RELATED"/>
    <property type="match status" value="1"/>
</dbReference>
<dbReference type="InterPro" id="IPR028098">
    <property type="entry name" value="Glyco_trans_4-like_N"/>
</dbReference>
<evidence type="ECO:0000313" key="2">
    <source>
        <dbReference type="EMBL" id="MFC3476446.1"/>
    </source>
</evidence>
<dbReference type="Gene3D" id="3.40.50.2000">
    <property type="entry name" value="Glycogen Phosphorylase B"/>
    <property type="match status" value="2"/>
</dbReference>
<keyword evidence="2" id="KW-0808">Transferase</keyword>
<keyword evidence="2" id="KW-0328">Glycosyltransferase</keyword>
<evidence type="ECO:0000313" key="3">
    <source>
        <dbReference type="Proteomes" id="UP001595660"/>
    </source>
</evidence>
<gene>
    <name evidence="2" type="ORF">ACFOKC_01770</name>
</gene>
<proteinExistence type="predicted"/>
<dbReference type="EC" id="2.4.-.-" evidence="2"/>